<dbReference type="RefSeq" id="YP_009302619.1">
    <property type="nucleotide sequence ID" value="NC_031245.1"/>
</dbReference>
<organism evidence="1 2">
    <name type="scientific">Bacillus phage SP-15</name>
    <dbReference type="NCBI Taxonomy" id="1792032"/>
    <lineage>
        <taxon>Viruses</taxon>
        <taxon>Duplodnaviria</taxon>
        <taxon>Heunggongvirae</taxon>
        <taxon>Uroviricota</taxon>
        <taxon>Caudoviricetes</taxon>
        <taxon>Thornevirus</taxon>
        <taxon>Thornevirus SP15</taxon>
    </lineage>
</organism>
<dbReference type="Proteomes" id="UP000203261">
    <property type="component" value="Segment"/>
</dbReference>
<reference evidence="1 2" key="1">
    <citation type="submission" date="2015-08" db="EMBL/GenBank/DDBJ databases">
        <authorList>
            <person name="Babu N.S."/>
            <person name="Beckwith C.J."/>
            <person name="Beseler K.G."/>
            <person name="Brison A."/>
            <person name="Carone J.V."/>
            <person name="Caskin T.P."/>
            <person name="Diamond M."/>
            <person name="Durham M.E."/>
            <person name="Foxe J.M."/>
            <person name="Go M."/>
            <person name="Henderson B.A."/>
            <person name="Jones I.B."/>
            <person name="McGettigan J.A."/>
            <person name="Micheletti S.J."/>
            <person name="Nasrallah M.E."/>
            <person name="Ortiz D."/>
            <person name="Piller C.R."/>
            <person name="Privatt S.R."/>
            <person name="Schneider S.L."/>
            <person name="Sharp S."/>
            <person name="Smith T.C."/>
            <person name="Stanton J.D."/>
            <person name="Ullery H.E."/>
            <person name="Wilson R.J."/>
            <person name="Serrano M.G."/>
            <person name="Buck G."/>
            <person name="Lee V."/>
            <person name="Wang Y."/>
            <person name="Carvalho R."/>
            <person name="Voegtly L."/>
            <person name="Shi R."/>
            <person name="Duckworth R."/>
            <person name="Johnson A."/>
            <person name="Loviza R."/>
            <person name="Walstead R."/>
            <person name="Shah Z."/>
            <person name="Kiflezghi M."/>
            <person name="Wade K."/>
            <person name="Ball S.L."/>
            <person name="Bradley K.W."/>
            <person name="Asai D.J."/>
            <person name="Bowman C.A."/>
            <person name="Russell D.A."/>
            <person name="Pope W.H."/>
            <person name="Jacobs-Sera D."/>
            <person name="Hendrix R.W."/>
            <person name="Hatfull G.F."/>
        </authorList>
    </citation>
    <scope>NUCLEOTIDE SEQUENCE [LARGE SCALE GENOMIC DNA]</scope>
</reference>
<proteinExistence type="predicted"/>
<sequence>MPVCNGELCSSPADSYVGMFLEGEECPACKVERERMEADPDYRPASQRAQDYDYVYTNWYCKSCERSNETPVPFSVYYRRMPYDQMMMLKQWLDEGRTPQ</sequence>
<keyword evidence="2" id="KW-1185">Reference proteome</keyword>
<dbReference type="EMBL" id="KT624200">
    <property type="protein sequence ID" value="AMM45030.1"/>
    <property type="molecule type" value="Genomic_DNA"/>
</dbReference>
<evidence type="ECO:0000313" key="2">
    <source>
        <dbReference type="Proteomes" id="UP000203261"/>
    </source>
</evidence>
<protein>
    <submittedName>
        <fullName evidence="1">Uncharacterized protein</fullName>
    </submittedName>
</protein>
<name>A0A127AWP5_9CAUD</name>
<gene>
    <name evidence="1" type="ORF">SP15_228</name>
</gene>
<dbReference type="KEGG" id="vg:29125398"/>
<evidence type="ECO:0000313" key="1">
    <source>
        <dbReference type="EMBL" id="AMM45030.1"/>
    </source>
</evidence>
<accession>A0A127AWP5</accession>
<dbReference type="GeneID" id="29125398"/>